<dbReference type="EMBL" id="QFQI01000002">
    <property type="protein sequence ID" value="PZQ61713.1"/>
    <property type="molecule type" value="Genomic_DNA"/>
</dbReference>
<keyword evidence="1" id="KW-0472">Membrane</keyword>
<feature type="transmembrane region" description="Helical" evidence="1">
    <location>
        <begin position="39"/>
        <end position="60"/>
    </location>
</feature>
<evidence type="ECO:0000313" key="2">
    <source>
        <dbReference type="EMBL" id="PZQ61713.1"/>
    </source>
</evidence>
<evidence type="ECO:0000256" key="1">
    <source>
        <dbReference type="SAM" id="Phobius"/>
    </source>
</evidence>
<protein>
    <submittedName>
        <fullName evidence="2">Uncharacterized protein</fullName>
    </submittedName>
</protein>
<proteinExistence type="predicted"/>
<comment type="caution">
    <text evidence="2">The sequence shown here is derived from an EMBL/GenBank/DDBJ whole genome shotgun (WGS) entry which is preliminary data.</text>
</comment>
<accession>A0A2W5R343</accession>
<dbReference type="Proteomes" id="UP000249229">
    <property type="component" value="Unassembled WGS sequence"/>
</dbReference>
<reference evidence="2 3" key="1">
    <citation type="submission" date="2017-08" db="EMBL/GenBank/DDBJ databases">
        <title>Infants hospitalized years apart are colonized by the same room-sourced microbial strains.</title>
        <authorList>
            <person name="Brooks B."/>
            <person name="Olm M.R."/>
            <person name="Firek B.A."/>
            <person name="Baker R."/>
            <person name="Thomas B.C."/>
            <person name="Morowitz M.J."/>
            <person name="Banfield J.F."/>
        </authorList>
    </citation>
    <scope>NUCLEOTIDE SEQUENCE [LARGE SCALE GENOMIC DNA]</scope>
    <source>
        <strain evidence="2">S2_005_001_R1_22</strain>
    </source>
</reference>
<gene>
    <name evidence="2" type="ORF">DI544_03520</name>
</gene>
<keyword evidence="1" id="KW-1133">Transmembrane helix</keyword>
<name>A0A2W5R343_9SPHN</name>
<keyword evidence="1" id="KW-0812">Transmembrane</keyword>
<evidence type="ECO:0000313" key="3">
    <source>
        <dbReference type="Proteomes" id="UP000249229"/>
    </source>
</evidence>
<organism evidence="2 3">
    <name type="scientific">Sphingomonas taxi</name>
    <dbReference type="NCBI Taxonomy" id="1549858"/>
    <lineage>
        <taxon>Bacteria</taxon>
        <taxon>Pseudomonadati</taxon>
        <taxon>Pseudomonadota</taxon>
        <taxon>Alphaproteobacteria</taxon>
        <taxon>Sphingomonadales</taxon>
        <taxon>Sphingomonadaceae</taxon>
        <taxon>Sphingomonas</taxon>
    </lineage>
</organism>
<dbReference type="AlphaFoldDB" id="A0A2W5R343"/>
<sequence>MRGTGYPHVSVSGVPLVFDHLGYVEARARRRIGDPLSTARGLAMGIGVALLLWSLIAMLLGAV</sequence>